<keyword evidence="3" id="KW-0560">Oxidoreductase</keyword>
<dbReference type="InterPro" id="IPR013785">
    <property type="entry name" value="Aldolase_TIM"/>
</dbReference>
<name>A0AAW1Q0I2_9CHLO</name>
<dbReference type="SUPFAM" id="SSF51412">
    <property type="entry name" value="Inosine monophosphate dehydrogenase (IMPDH)"/>
    <property type="match status" value="1"/>
</dbReference>
<dbReference type="Gene3D" id="3.20.20.70">
    <property type="entry name" value="Aldolase class I"/>
    <property type="match status" value="1"/>
</dbReference>
<dbReference type="EMBL" id="JALJOR010000006">
    <property type="protein sequence ID" value="KAK9815610.1"/>
    <property type="molecule type" value="Genomic_DNA"/>
</dbReference>
<dbReference type="InterPro" id="IPR004136">
    <property type="entry name" value="NMO"/>
</dbReference>
<sequence>MAGAAGSELAAAVARAGGLGFLGAAAWTPEQLASEWTKAQGLLADDADSAHSAIGIGLLNFINNTRPEILLAAIDCRPRAIWLSFGEYAGAATRIKEAGIKLVCQVQSLEQAVEAVERGADVIVVQGSESGGHGASHAALFCLVPEAVDVVAEACAERGISPVIPVAAAGGIADGRQIAAALALGATGVVVGTRLVATPESTYHDKYKELYVQAASDAHAQPSTLRTTVYDEIDGRPWPKGVDGRYIRNTFTEQHAPLTPLPQQERDRFRDVIKAANSAAAFDGNIASSLAGQGLGFIAKVEPAEQVITRLVNDARAQLASLRSYVKIVNLLLAARCSTVVPREQTDLHMESPQDKVVSIYKSFEAGNLEGVLSRLPDDFVAHVYGKDAGLPWGGEFHGKDELVQGFLAPLAQHTKTNSLQVTHLAQTTGRVFTELKWDAVCHGIPLVIDHEVHMWEIRSNEVVVLHHYAHPDKELASLLQALSNPMPA</sequence>
<dbReference type="Proteomes" id="UP001489004">
    <property type="component" value="Unassembled WGS sequence"/>
</dbReference>
<dbReference type="Pfam" id="PF03060">
    <property type="entry name" value="NMO"/>
    <property type="match status" value="1"/>
</dbReference>
<evidence type="ECO:0000256" key="1">
    <source>
        <dbReference type="ARBA" id="ARBA00022630"/>
    </source>
</evidence>
<dbReference type="InterPro" id="IPR032710">
    <property type="entry name" value="NTF2-like_dom_sf"/>
</dbReference>
<accession>A0AAW1Q0I2</accession>
<evidence type="ECO:0008006" key="6">
    <source>
        <dbReference type="Google" id="ProtNLM"/>
    </source>
</evidence>
<reference evidence="4 5" key="1">
    <citation type="journal article" date="2024" name="Nat. Commun.">
        <title>Phylogenomics reveals the evolutionary origins of lichenization in chlorophyte algae.</title>
        <authorList>
            <person name="Puginier C."/>
            <person name="Libourel C."/>
            <person name="Otte J."/>
            <person name="Skaloud P."/>
            <person name="Haon M."/>
            <person name="Grisel S."/>
            <person name="Petersen M."/>
            <person name="Berrin J.G."/>
            <person name="Delaux P.M."/>
            <person name="Dal Grande F."/>
            <person name="Keller J."/>
        </authorList>
    </citation>
    <scope>NUCLEOTIDE SEQUENCE [LARGE SCALE GENOMIC DNA]</scope>
    <source>
        <strain evidence="4 5">SAG 2043</strain>
    </source>
</reference>
<dbReference type="Gene3D" id="3.10.450.50">
    <property type="match status" value="1"/>
</dbReference>
<organism evidence="4 5">
    <name type="scientific">[Myrmecia] bisecta</name>
    <dbReference type="NCBI Taxonomy" id="41462"/>
    <lineage>
        <taxon>Eukaryota</taxon>
        <taxon>Viridiplantae</taxon>
        <taxon>Chlorophyta</taxon>
        <taxon>core chlorophytes</taxon>
        <taxon>Trebouxiophyceae</taxon>
        <taxon>Trebouxiales</taxon>
        <taxon>Trebouxiaceae</taxon>
        <taxon>Myrmecia</taxon>
    </lineage>
</organism>
<evidence type="ECO:0000256" key="3">
    <source>
        <dbReference type="ARBA" id="ARBA00023002"/>
    </source>
</evidence>
<evidence type="ECO:0000313" key="4">
    <source>
        <dbReference type="EMBL" id="KAK9815610.1"/>
    </source>
</evidence>
<proteinExistence type="predicted"/>
<keyword evidence="5" id="KW-1185">Reference proteome</keyword>
<gene>
    <name evidence="4" type="ORF">WJX72_006766</name>
</gene>
<dbReference type="PANTHER" id="PTHR32332:SF31">
    <property type="entry name" value="2-NITROPROPANE DIOXYGENASE FAMILY, PUTATIVE (AFU_ORTHOLOGUE AFUA_2G09850)-RELATED"/>
    <property type="match status" value="1"/>
</dbReference>
<dbReference type="GO" id="GO:0018580">
    <property type="term" value="F:nitronate monooxygenase activity"/>
    <property type="evidence" value="ECO:0007669"/>
    <property type="project" value="InterPro"/>
</dbReference>
<dbReference type="SUPFAM" id="SSF54427">
    <property type="entry name" value="NTF2-like"/>
    <property type="match status" value="1"/>
</dbReference>
<dbReference type="CDD" id="cd04730">
    <property type="entry name" value="NPD_like"/>
    <property type="match status" value="1"/>
</dbReference>
<keyword evidence="1" id="KW-0285">Flavoprotein</keyword>
<keyword evidence="2" id="KW-0288">FMN</keyword>
<comment type="caution">
    <text evidence="4">The sequence shown here is derived from an EMBL/GenBank/DDBJ whole genome shotgun (WGS) entry which is preliminary data.</text>
</comment>
<protein>
    <recommendedName>
        <fullName evidence="6">Nitronate monooxygenase domain-containing protein</fullName>
    </recommendedName>
</protein>
<evidence type="ECO:0000256" key="2">
    <source>
        <dbReference type="ARBA" id="ARBA00022643"/>
    </source>
</evidence>
<dbReference type="AlphaFoldDB" id="A0AAW1Q0I2"/>
<evidence type="ECO:0000313" key="5">
    <source>
        <dbReference type="Proteomes" id="UP001489004"/>
    </source>
</evidence>
<dbReference type="PANTHER" id="PTHR32332">
    <property type="entry name" value="2-NITROPROPANE DIOXYGENASE"/>
    <property type="match status" value="1"/>
</dbReference>